<protein>
    <submittedName>
        <fullName evidence="2">Uncharacterized protein</fullName>
    </submittedName>
</protein>
<evidence type="ECO:0000313" key="3">
    <source>
        <dbReference type="Proteomes" id="UP000732378"/>
    </source>
</evidence>
<gene>
    <name evidence="2" type="ORF">JOE61_001874</name>
</gene>
<accession>A0ABS2MA47</accession>
<organism evidence="2 3">
    <name type="scientific">Nocardioides salarius</name>
    <dbReference type="NCBI Taxonomy" id="374513"/>
    <lineage>
        <taxon>Bacteria</taxon>
        <taxon>Bacillati</taxon>
        <taxon>Actinomycetota</taxon>
        <taxon>Actinomycetes</taxon>
        <taxon>Propionibacteriales</taxon>
        <taxon>Nocardioidaceae</taxon>
        <taxon>Nocardioides</taxon>
    </lineage>
</organism>
<dbReference type="Proteomes" id="UP000732378">
    <property type="component" value="Unassembled WGS sequence"/>
</dbReference>
<reference evidence="2 3" key="1">
    <citation type="submission" date="2021-01" db="EMBL/GenBank/DDBJ databases">
        <title>Sequencing the genomes of 1000 actinobacteria strains.</title>
        <authorList>
            <person name="Klenk H.-P."/>
        </authorList>
    </citation>
    <scope>NUCLEOTIDE SEQUENCE [LARGE SCALE GENOMIC DNA]</scope>
    <source>
        <strain evidence="2 3">DSM 18239</strain>
    </source>
</reference>
<comment type="caution">
    <text evidence="2">The sequence shown here is derived from an EMBL/GenBank/DDBJ whole genome shotgun (WGS) entry which is preliminary data.</text>
</comment>
<evidence type="ECO:0000256" key="1">
    <source>
        <dbReference type="SAM" id="Phobius"/>
    </source>
</evidence>
<dbReference type="RefSeq" id="WP_193669836.1">
    <property type="nucleotide sequence ID" value="NZ_JACDTV010000010.1"/>
</dbReference>
<feature type="transmembrane region" description="Helical" evidence="1">
    <location>
        <begin position="59"/>
        <end position="80"/>
    </location>
</feature>
<feature type="transmembrane region" description="Helical" evidence="1">
    <location>
        <begin position="31"/>
        <end position="47"/>
    </location>
</feature>
<feature type="transmembrane region" description="Helical" evidence="1">
    <location>
        <begin position="92"/>
        <end position="113"/>
    </location>
</feature>
<evidence type="ECO:0000313" key="2">
    <source>
        <dbReference type="EMBL" id="MBM7508060.1"/>
    </source>
</evidence>
<keyword evidence="1" id="KW-0472">Membrane</keyword>
<keyword evidence="3" id="KW-1185">Reference proteome</keyword>
<name>A0ABS2MA47_9ACTN</name>
<proteinExistence type="predicted"/>
<sequence length="137" mass="14788">MKLDKMDTLVAAFFVATLIAAAGMLLDVWQAVYYSIPVFVALFMLIGSLNARNEWSRQFLVPVVAFAALVGVLFVVAGSLLDSTARLGGLPASTAVFFYVMWPVTVVGAPLVYAHVYQGWLSLEVADETGAEPAQDR</sequence>
<keyword evidence="1" id="KW-0812">Transmembrane</keyword>
<keyword evidence="1" id="KW-1133">Transmembrane helix</keyword>
<dbReference type="EMBL" id="JAFBBZ010000001">
    <property type="protein sequence ID" value="MBM7508060.1"/>
    <property type="molecule type" value="Genomic_DNA"/>
</dbReference>